<reference evidence="7 8" key="1">
    <citation type="submission" date="2019-07" db="EMBL/GenBank/DDBJ databases">
        <title>Complete genome of Crassaminicella thermophila SY095.</title>
        <authorList>
            <person name="Li X."/>
        </authorList>
    </citation>
    <scope>NUCLEOTIDE SEQUENCE [LARGE SCALE GENOMIC DNA]</scope>
    <source>
        <strain evidence="7 8">SY095</strain>
    </source>
</reference>
<feature type="transmembrane region" description="Helical" evidence="6">
    <location>
        <begin position="284"/>
        <end position="302"/>
    </location>
</feature>
<evidence type="ECO:0000256" key="6">
    <source>
        <dbReference type="SAM" id="Phobius"/>
    </source>
</evidence>
<keyword evidence="5 6" id="KW-0472">Membrane</keyword>
<evidence type="ECO:0000256" key="5">
    <source>
        <dbReference type="ARBA" id="ARBA00023136"/>
    </source>
</evidence>
<organism evidence="7 8">
    <name type="scientific">Crassaminicella thermophila</name>
    <dbReference type="NCBI Taxonomy" id="2599308"/>
    <lineage>
        <taxon>Bacteria</taxon>
        <taxon>Bacillati</taxon>
        <taxon>Bacillota</taxon>
        <taxon>Clostridia</taxon>
        <taxon>Eubacteriales</taxon>
        <taxon>Clostridiaceae</taxon>
        <taxon>Crassaminicella</taxon>
    </lineage>
</organism>
<dbReference type="PANTHER" id="PTHR43370:SF1">
    <property type="entry name" value="GUANOSINE ABC TRANSPORTER PERMEASE PROTEIN NUPQ"/>
    <property type="match status" value="1"/>
</dbReference>
<name>A0A5C0SEX9_CRATE</name>
<evidence type="ECO:0000313" key="8">
    <source>
        <dbReference type="Proteomes" id="UP000324646"/>
    </source>
</evidence>
<protein>
    <submittedName>
        <fullName evidence="7">ABC transporter permease</fullName>
    </submittedName>
</protein>
<dbReference type="GO" id="GO:0005886">
    <property type="term" value="C:plasma membrane"/>
    <property type="evidence" value="ECO:0007669"/>
    <property type="project" value="UniProtKB-SubCell"/>
</dbReference>
<dbReference type="EMBL" id="CP042243">
    <property type="protein sequence ID" value="QEK11854.1"/>
    <property type="molecule type" value="Genomic_DNA"/>
</dbReference>
<dbReference type="RefSeq" id="WP_148809009.1">
    <property type="nucleotide sequence ID" value="NZ_CP042243.1"/>
</dbReference>
<dbReference type="Proteomes" id="UP000324646">
    <property type="component" value="Chromosome"/>
</dbReference>
<feature type="transmembrane region" description="Helical" evidence="6">
    <location>
        <begin position="6"/>
        <end position="28"/>
    </location>
</feature>
<keyword evidence="8" id="KW-1185">Reference proteome</keyword>
<dbReference type="Pfam" id="PF02653">
    <property type="entry name" value="BPD_transp_2"/>
    <property type="match status" value="1"/>
</dbReference>
<keyword evidence="4 6" id="KW-1133">Transmembrane helix</keyword>
<accession>A0A5C0SEX9</accession>
<dbReference type="OrthoDB" id="9792579at2"/>
<feature type="transmembrane region" description="Helical" evidence="6">
    <location>
        <begin position="64"/>
        <end position="86"/>
    </location>
</feature>
<proteinExistence type="predicted"/>
<feature type="transmembrane region" description="Helical" evidence="6">
    <location>
        <begin position="35"/>
        <end position="58"/>
    </location>
</feature>
<dbReference type="PANTHER" id="PTHR43370">
    <property type="entry name" value="SUGAR ABC TRANSPORTER INTEGRAL MEMBRANE PROTEIN-RELATED"/>
    <property type="match status" value="1"/>
</dbReference>
<dbReference type="InterPro" id="IPR001851">
    <property type="entry name" value="ABC_transp_permease"/>
</dbReference>
<keyword evidence="2" id="KW-1003">Cell membrane</keyword>
<dbReference type="AlphaFoldDB" id="A0A5C0SEX9"/>
<feature type="transmembrane region" description="Helical" evidence="6">
    <location>
        <begin position="204"/>
        <end position="226"/>
    </location>
</feature>
<sequence>MWKDIALILGTTLMYATPLIYGALGAVFSENSGVVNIGIEGMMTIGAFSGAAATFIFADLYGPAWWVPWLGFLIAGLAGGFFGLLHAIASVTFNADQVISGIAINFLGPGLAIYLSGRIFEGSTTTPAIPLEAKLVRPFHEMLKNKPILGMVFDQYVSVYIAFLFVCIAWYILYKTKLGLRIRAVGEHPKAADTLGINVYKIRYFSVILSGILSGLGGASLSMAIIANFRPTLISGQGYIALAAMIFGKWKPQGAMWACLLFGATTALQIYLGSPQVGWKISTHLLSMIPYVITLIVLMGFVGKTHAPAADGIPYEKGKR</sequence>
<evidence type="ECO:0000256" key="4">
    <source>
        <dbReference type="ARBA" id="ARBA00022989"/>
    </source>
</evidence>
<evidence type="ECO:0000313" key="7">
    <source>
        <dbReference type="EMBL" id="QEK11854.1"/>
    </source>
</evidence>
<evidence type="ECO:0000256" key="1">
    <source>
        <dbReference type="ARBA" id="ARBA00004651"/>
    </source>
</evidence>
<comment type="subcellular location">
    <subcellularLocation>
        <location evidence="1">Cell membrane</location>
        <topology evidence="1">Multi-pass membrane protein</topology>
    </subcellularLocation>
</comment>
<feature type="transmembrane region" description="Helical" evidence="6">
    <location>
        <begin position="255"/>
        <end position="272"/>
    </location>
</feature>
<dbReference type="KEGG" id="crs:FQB35_05435"/>
<feature type="transmembrane region" description="Helical" evidence="6">
    <location>
        <begin position="98"/>
        <end position="117"/>
    </location>
</feature>
<keyword evidence="3 6" id="KW-0812">Transmembrane</keyword>
<dbReference type="GO" id="GO:0022857">
    <property type="term" value="F:transmembrane transporter activity"/>
    <property type="evidence" value="ECO:0007669"/>
    <property type="project" value="InterPro"/>
</dbReference>
<dbReference type="CDD" id="cd06580">
    <property type="entry name" value="TM_PBP1_transp_TpRbsC_like"/>
    <property type="match status" value="1"/>
</dbReference>
<evidence type="ECO:0000256" key="2">
    <source>
        <dbReference type="ARBA" id="ARBA00022475"/>
    </source>
</evidence>
<feature type="transmembrane region" description="Helical" evidence="6">
    <location>
        <begin position="156"/>
        <end position="174"/>
    </location>
</feature>
<gene>
    <name evidence="7" type="ORF">FQB35_05435</name>
</gene>
<evidence type="ECO:0000256" key="3">
    <source>
        <dbReference type="ARBA" id="ARBA00022692"/>
    </source>
</evidence>